<keyword evidence="8" id="KW-0963">Cytoplasm</keyword>
<dbReference type="SUPFAM" id="SSF47323">
    <property type="entry name" value="Anticodon-binding domain of a subclass of class I aminoacyl-tRNA synthetases"/>
    <property type="match status" value="1"/>
</dbReference>
<accession>A0ABX9DWZ4</accession>
<keyword evidence="5 8" id="KW-0030">Aminoacyl-tRNA synthetase</keyword>
<evidence type="ECO:0000259" key="10">
    <source>
        <dbReference type="Pfam" id="PF08264"/>
    </source>
</evidence>
<reference evidence="11 12" key="1">
    <citation type="submission" date="2018-06" db="EMBL/GenBank/DDBJ databases">
        <title>Genomic Encyclopedia of Archaeal and Bacterial Type Strains, Phase II (KMG-II): from individual species to whole genera.</title>
        <authorList>
            <person name="Goeker M."/>
        </authorList>
    </citation>
    <scope>NUCLEOTIDE SEQUENCE [LARGE SCALE GENOMIC DNA]</scope>
    <source>
        <strain evidence="11 12">DSM 18710</strain>
    </source>
</reference>
<dbReference type="HAMAP" id="MF_02003">
    <property type="entry name" value="Ile_tRNA_synth_type2"/>
    <property type="match status" value="1"/>
</dbReference>
<dbReference type="NCBIfam" id="TIGR00392">
    <property type="entry name" value="ileS"/>
    <property type="match status" value="1"/>
</dbReference>
<comment type="caution">
    <text evidence="11">The sequence shown here is derived from an EMBL/GenBank/DDBJ whole genome shotgun (WGS) entry which is preliminary data.</text>
</comment>
<feature type="domain" description="Aminoacyl-tRNA synthetase class Ia" evidence="9">
    <location>
        <begin position="727"/>
        <end position="815"/>
    </location>
</feature>
<dbReference type="EC" id="6.1.1.5" evidence="8"/>
<keyword evidence="8" id="KW-0479">Metal-binding</keyword>
<dbReference type="InterPro" id="IPR009008">
    <property type="entry name" value="Val/Leu/Ile-tRNA-synth_edit"/>
</dbReference>
<dbReference type="InterPro" id="IPR014729">
    <property type="entry name" value="Rossmann-like_a/b/a_fold"/>
</dbReference>
<name>A0ABX9DWZ4_9BACT</name>
<keyword evidence="3 8" id="KW-0067">ATP-binding</keyword>
<evidence type="ECO:0000256" key="4">
    <source>
        <dbReference type="ARBA" id="ARBA00022917"/>
    </source>
</evidence>
<comment type="catalytic activity">
    <reaction evidence="7 8">
        <text>tRNA(Ile) + L-isoleucine + ATP = L-isoleucyl-tRNA(Ile) + AMP + diphosphate</text>
        <dbReference type="Rhea" id="RHEA:11060"/>
        <dbReference type="Rhea" id="RHEA-COMP:9666"/>
        <dbReference type="Rhea" id="RHEA-COMP:9695"/>
        <dbReference type="ChEBI" id="CHEBI:30616"/>
        <dbReference type="ChEBI" id="CHEBI:33019"/>
        <dbReference type="ChEBI" id="CHEBI:58045"/>
        <dbReference type="ChEBI" id="CHEBI:78442"/>
        <dbReference type="ChEBI" id="CHEBI:78528"/>
        <dbReference type="ChEBI" id="CHEBI:456215"/>
        <dbReference type="EC" id="6.1.1.5"/>
    </reaction>
</comment>
<keyword evidence="8" id="KW-0862">Zinc</keyword>
<dbReference type="CDD" id="cd07961">
    <property type="entry name" value="Anticodon_Ia_Ile_ABEc"/>
    <property type="match status" value="1"/>
</dbReference>
<evidence type="ECO:0000256" key="5">
    <source>
        <dbReference type="ARBA" id="ARBA00023146"/>
    </source>
</evidence>
<comment type="domain">
    <text evidence="8">IleRS has two distinct active sites: one for aminoacylation and one for editing. The misactivated valine is translocated from the active site to the editing site, which sterically excludes the correctly activated isoleucine. The single editing site contains two valyl binding pockets, one specific for each substrate (Val-AMP or Val-tRNA(Ile)).</text>
</comment>
<dbReference type="Proteomes" id="UP000249852">
    <property type="component" value="Unassembled WGS sequence"/>
</dbReference>
<evidence type="ECO:0000256" key="3">
    <source>
        <dbReference type="ARBA" id="ARBA00022840"/>
    </source>
</evidence>
<evidence type="ECO:0000259" key="9">
    <source>
        <dbReference type="Pfam" id="PF00133"/>
    </source>
</evidence>
<dbReference type="SUPFAM" id="SSF52374">
    <property type="entry name" value="Nucleotidylyl transferase"/>
    <property type="match status" value="1"/>
</dbReference>
<dbReference type="Pfam" id="PF19302">
    <property type="entry name" value="DUF5915"/>
    <property type="match status" value="1"/>
</dbReference>
<comment type="subunit">
    <text evidence="8">Monomer.</text>
</comment>
<evidence type="ECO:0000256" key="2">
    <source>
        <dbReference type="ARBA" id="ARBA00022741"/>
    </source>
</evidence>
<dbReference type="PRINTS" id="PR00984">
    <property type="entry name" value="TRNASYNTHILE"/>
</dbReference>
<evidence type="ECO:0000256" key="1">
    <source>
        <dbReference type="ARBA" id="ARBA00022598"/>
    </source>
</evidence>
<keyword evidence="2 8" id="KW-0547">Nucleotide-binding</keyword>
<dbReference type="InterPro" id="IPR009080">
    <property type="entry name" value="tRNAsynth_Ia_anticodon-bd"/>
</dbReference>
<protein>
    <recommendedName>
        <fullName evidence="8">Isoleucine--tRNA ligase</fullName>
        <ecNumber evidence="8">6.1.1.5</ecNumber>
    </recommendedName>
    <alternativeName>
        <fullName evidence="8">Isoleucyl-tRNA synthetase</fullName>
        <shortName evidence="8">IleRS</shortName>
    </alternativeName>
</protein>
<comment type="function">
    <text evidence="6 8">Catalyzes the attachment of isoleucine to tRNA(Ile). As IleRS can inadvertently accommodate and process structurally similar amino acids such as valine, to avoid such errors it has two additional distinct tRNA(Ile)-dependent editing activities. One activity is designated as 'pretransfer' editing and involves the hydrolysis of activated Val-AMP. The other activity is designated 'posttransfer' editing and involves deacylation of mischarged Val-tRNA(Ile).</text>
</comment>
<feature type="short sequence motif" description="'HIGH' region" evidence="8">
    <location>
        <begin position="50"/>
        <end position="60"/>
    </location>
</feature>
<dbReference type="PANTHER" id="PTHR42780">
    <property type="entry name" value="SOLEUCYL-TRNA SYNTHETASE"/>
    <property type="match status" value="1"/>
</dbReference>
<dbReference type="Pfam" id="PF08264">
    <property type="entry name" value="Anticodon_1"/>
    <property type="match status" value="1"/>
</dbReference>
<organism evidence="11 12">
    <name type="scientific">Prevotella pallens</name>
    <dbReference type="NCBI Taxonomy" id="60133"/>
    <lineage>
        <taxon>Bacteria</taxon>
        <taxon>Pseudomonadati</taxon>
        <taxon>Bacteroidota</taxon>
        <taxon>Bacteroidia</taxon>
        <taxon>Bacteroidales</taxon>
        <taxon>Prevotellaceae</taxon>
        <taxon>Prevotella</taxon>
    </lineage>
</organism>
<comment type="cofactor">
    <cofactor evidence="8">
        <name>Zn(2+)</name>
        <dbReference type="ChEBI" id="CHEBI:29105"/>
    </cofactor>
</comment>
<gene>
    <name evidence="8" type="primary">ileS</name>
    <name evidence="11" type="ORF">BC673_10168</name>
</gene>
<dbReference type="InterPro" id="IPR002301">
    <property type="entry name" value="Ile-tRNA-ligase"/>
</dbReference>
<feature type="domain" description="Aminoacyl-tRNA synthetase class Ia" evidence="9">
    <location>
        <begin position="20"/>
        <end position="692"/>
    </location>
</feature>
<keyword evidence="1 8" id="KW-0436">Ligase</keyword>
<dbReference type="InterPro" id="IPR023586">
    <property type="entry name" value="Ile-tRNA-ligase_type2"/>
</dbReference>
<dbReference type="EMBL" id="QLTQ01000001">
    <property type="protein sequence ID" value="RAS48524.1"/>
    <property type="molecule type" value="Genomic_DNA"/>
</dbReference>
<dbReference type="Gene3D" id="3.90.740.10">
    <property type="entry name" value="Valyl/Leucyl/Isoleucyl-tRNA synthetase, editing domain"/>
    <property type="match status" value="1"/>
</dbReference>
<keyword evidence="4 8" id="KW-0648">Protein biosynthesis</keyword>
<dbReference type="InterPro" id="IPR013155">
    <property type="entry name" value="M/V/L/I-tRNA-synth_anticd-bd"/>
</dbReference>
<evidence type="ECO:0000256" key="8">
    <source>
        <dbReference type="HAMAP-Rule" id="MF_02003"/>
    </source>
</evidence>
<evidence type="ECO:0000313" key="12">
    <source>
        <dbReference type="Proteomes" id="UP000249852"/>
    </source>
</evidence>
<dbReference type="SUPFAM" id="SSF50677">
    <property type="entry name" value="ValRS/IleRS/LeuRS editing domain"/>
    <property type="match status" value="1"/>
</dbReference>
<dbReference type="PANTHER" id="PTHR42780:SF1">
    <property type="entry name" value="ISOLEUCINE--TRNA LIGASE, CYTOPLASMIC"/>
    <property type="match status" value="1"/>
</dbReference>
<dbReference type="InterPro" id="IPR033709">
    <property type="entry name" value="Anticodon_Ile_ABEc"/>
</dbReference>
<feature type="binding site" evidence="8">
    <location>
        <position position="779"/>
    </location>
    <ligand>
        <name>ATP</name>
        <dbReference type="ChEBI" id="CHEBI:30616"/>
    </ligand>
</feature>
<evidence type="ECO:0000256" key="7">
    <source>
        <dbReference type="ARBA" id="ARBA00048359"/>
    </source>
</evidence>
<feature type="domain" description="Methionyl/Valyl/Leucyl/Isoleucyl-tRNA synthetase anticodon-binding" evidence="10">
    <location>
        <begin position="866"/>
        <end position="1013"/>
    </location>
</feature>
<evidence type="ECO:0000313" key="11">
    <source>
        <dbReference type="EMBL" id="RAS48524.1"/>
    </source>
</evidence>
<feature type="short sequence motif" description="'KMSKS' region" evidence="8">
    <location>
        <begin position="776"/>
        <end position="780"/>
    </location>
</feature>
<comment type="similarity">
    <text evidence="8">Belongs to the class-I aminoacyl-tRNA synthetase family. IleS type 2 subfamily.</text>
</comment>
<sequence>MSKKFAEHTGLNLVRTNKDVLEAWKKNDIFHKSIDERNGAPQFIFFEGPPSANGHPGIHHVLARSIKDTFNRYKTMQGFQVHRKAGWDTHGLPVELGVEKELGITKKDIDNKASEKYISTEEYNHKCRENVMKFTAEWRELTEEMGYFVDLDNPYITYDNKYIETLWWLLKQLYNKGMLYKGYTIQPYSPGAGTGLSSHELNQPGCYRDVKDTTATVQFAILENDWNALCKKQGIKTNSWGTPSFIAWTTTPWTLPSNVALCVGPKIEYLVVETYNPYTANKATVVVASTRLSAYFKPEGEVKEGEMPAYKPTDKVLPYRVVGKVMGTDLEDVHYEQLMKWVKPVERIGELAPAFVNNYAEAHKEKVFQSEDGRDAFVEMESEAFRIILGDYVTTEDGTGIVHIAPTFGADDAKVARDASIPALYLISKKGETRPMVDLQGKYYTLEELDKNFVSACVNIDAYGKHAGDYVKNAYNPRFNPDGVWDKKGSEKAEDLNIVLCMEMKMAGEAFNIQKHTHNYPHCWRTDKPILYYPLDSWFIKDTAAKARMVELNKTINWQPESTGTGRFGNWLENLNDWNLSRSRFWGTPLPIWRDDKRNEKCIGSVEELYNEIENAVAAGVMKSNPLKERGFIVGDYSKENYDRIDLHRPYVDEIVLANEAGEPMKREDDLIDVWFDSGSMPYAQLHYPFEGEINKDGLAKTGLSESEYRTQLVHSTYSGIPVPPAFYPADFINEGVDQTRGWFFTLHAIATMVFDSVAFKNVISTGLVLDAKGNKMSKHVGNVTNPFEMMEKYGADPVRFYMMTNSEPWDNLKFDPEGVDECRRKFFGTLYNTYSFFALYANVDNYNAPTEGTLSVLSDDATEIDRWIISKLNSLIKKVTTELQNFDPTRAGRLIDSFVNDDLSNWYVRLNRKRFWGKEMSGNKRSAYDALYTCLMTVAKLLAPFAPFYSDQLYHDLGGKKESVHLDKWPVADEANIDNDLEARMDMAQRITSMVLALRRKVNIKVRQPLAQIMIPAIDNTQRQHITAMADLIKHEVNVKELNFVEGQGILVKKVKCNFRVMGKKYGKLMKDVAAKMNSLNQDEIAQFEQSGNYTFDLQGTPISVDVADVEIISEDMPGWLVSNEGNLTVALEVDLTDELKREGMARELINRIQNLRKETGFEITDRIIVTVSPNEEATAAIHSFGEFIKNQVLANSILVAENNGTEVEFDDFKLNILVQKA</sequence>
<dbReference type="Gene3D" id="3.40.50.620">
    <property type="entry name" value="HUPs"/>
    <property type="match status" value="2"/>
</dbReference>
<dbReference type="Gene3D" id="1.10.730.10">
    <property type="entry name" value="Isoleucyl-tRNA Synthetase, Domain 1"/>
    <property type="match status" value="1"/>
</dbReference>
<dbReference type="Pfam" id="PF00133">
    <property type="entry name" value="tRNA-synt_1"/>
    <property type="match status" value="2"/>
</dbReference>
<dbReference type="RefSeq" id="WP_006046404.1">
    <property type="nucleotide sequence ID" value="NZ_QLTQ01000001.1"/>
</dbReference>
<comment type="subcellular location">
    <subcellularLocation>
        <location evidence="8">Cytoplasm</location>
    </subcellularLocation>
</comment>
<proteinExistence type="inferred from homology"/>
<dbReference type="InterPro" id="IPR002300">
    <property type="entry name" value="aa-tRNA-synth_Ia"/>
</dbReference>
<keyword evidence="12" id="KW-1185">Reference proteome</keyword>
<evidence type="ECO:0000256" key="6">
    <source>
        <dbReference type="ARBA" id="ARBA00025217"/>
    </source>
</evidence>